<evidence type="ECO:0000256" key="1">
    <source>
        <dbReference type="SAM" id="Coils"/>
    </source>
</evidence>
<feature type="coiled-coil region" evidence="1">
    <location>
        <begin position="72"/>
        <end position="99"/>
    </location>
</feature>
<proteinExistence type="predicted"/>
<protein>
    <submittedName>
        <fullName evidence="3">Uncharacterized protein YdbL (DUF1318 family)</fullName>
    </submittedName>
</protein>
<comment type="caution">
    <text evidence="3">The sequence shown here is derived from an EMBL/GenBank/DDBJ whole genome shotgun (WGS) entry which is preliminary data.</text>
</comment>
<dbReference type="RefSeq" id="WP_192730350.1">
    <property type="nucleotide sequence ID" value="NZ_BAAAVL010000022.1"/>
</dbReference>
<feature type="region of interest" description="Disordered" evidence="2">
    <location>
        <begin position="1"/>
        <end position="39"/>
    </location>
</feature>
<name>A0ABR9IU01_RHIVS</name>
<evidence type="ECO:0000256" key="2">
    <source>
        <dbReference type="SAM" id="MobiDB-lite"/>
    </source>
</evidence>
<dbReference type="EMBL" id="JADBEC010000001">
    <property type="protein sequence ID" value="MBE1506684.1"/>
    <property type="molecule type" value="Genomic_DNA"/>
</dbReference>
<evidence type="ECO:0000313" key="4">
    <source>
        <dbReference type="Proteomes" id="UP000620262"/>
    </source>
</evidence>
<organism evidence="3 4">
    <name type="scientific">Rhizobium viscosum</name>
    <name type="common">Arthrobacter viscosus</name>
    <dbReference type="NCBI Taxonomy" id="1673"/>
    <lineage>
        <taxon>Bacteria</taxon>
        <taxon>Pseudomonadati</taxon>
        <taxon>Pseudomonadota</taxon>
        <taxon>Alphaproteobacteria</taxon>
        <taxon>Hyphomicrobiales</taxon>
        <taxon>Rhizobiaceae</taxon>
        <taxon>Rhizobium/Agrobacterium group</taxon>
        <taxon>Rhizobium</taxon>
    </lineage>
</organism>
<gene>
    <name evidence="3" type="ORF">H4W29_003865</name>
</gene>
<reference evidence="3 4" key="1">
    <citation type="submission" date="2020-10" db="EMBL/GenBank/DDBJ databases">
        <title>Sequencing the genomes of 1000 actinobacteria strains.</title>
        <authorList>
            <person name="Klenk H.-P."/>
        </authorList>
    </citation>
    <scope>NUCLEOTIDE SEQUENCE [LARGE SCALE GENOMIC DNA]</scope>
    <source>
        <strain evidence="3 4">DSM 7307</strain>
    </source>
</reference>
<dbReference type="Proteomes" id="UP000620262">
    <property type="component" value="Unassembled WGS sequence"/>
</dbReference>
<feature type="compositionally biased region" description="Basic and acidic residues" evidence="2">
    <location>
        <begin position="8"/>
        <end position="39"/>
    </location>
</feature>
<sequence>MASTTGRDAIEGMDEIRDASEPTPAPEREKADRHAKAEGFESEEAYEDYLHAVAEDAPIEEIIVDVERAASREELERQIEDVRAQIDHLRARLHIIRHQAGSVVEENIRWADASAHAQLGRYPWLKLSAAMAAAFLVGKALQRLPFGSLATALAPVILVVARERGR</sequence>
<keyword evidence="1" id="KW-0175">Coiled coil</keyword>
<accession>A0ABR9IU01</accession>
<keyword evidence="4" id="KW-1185">Reference proteome</keyword>
<evidence type="ECO:0000313" key="3">
    <source>
        <dbReference type="EMBL" id="MBE1506684.1"/>
    </source>
</evidence>